<dbReference type="Proteomes" id="UP001304300">
    <property type="component" value="Chromosome"/>
</dbReference>
<protein>
    <submittedName>
        <fullName evidence="3">Rhamnogalacturonan acetylesterase</fullName>
    </submittedName>
</protein>
<accession>A0AAQ3LCH4</accession>
<dbReference type="Gene3D" id="3.40.50.1110">
    <property type="entry name" value="SGNH hydrolase"/>
    <property type="match status" value="1"/>
</dbReference>
<keyword evidence="4" id="KW-1185">Reference proteome</keyword>
<name>A0AAQ3LCH4_9BACT</name>
<comment type="similarity">
    <text evidence="1">Belongs to the 'GDSL' lipolytic enzyme family.</text>
</comment>
<dbReference type="PANTHER" id="PTHR43695">
    <property type="entry name" value="PUTATIVE (AFU_ORTHOLOGUE AFUA_2G17250)-RELATED"/>
    <property type="match status" value="1"/>
</dbReference>
<gene>
    <name evidence="3" type="ORF">RZN69_09205</name>
</gene>
<evidence type="ECO:0000313" key="4">
    <source>
        <dbReference type="Proteomes" id="UP001304300"/>
    </source>
</evidence>
<proteinExistence type="inferred from homology"/>
<dbReference type="GO" id="GO:0016788">
    <property type="term" value="F:hydrolase activity, acting on ester bonds"/>
    <property type="evidence" value="ECO:0007669"/>
    <property type="project" value="UniProtKB-ARBA"/>
</dbReference>
<dbReference type="InterPro" id="IPR001087">
    <property type="entry name" value="GDSL"/>
</dbReference>
<evidence type="ECO:0000313" key="3">
    <source>
        <dbReference type="EMBL" id="WOO43266.1"/>
    </source>
</evidence>
<reference evidence="3 4" key="1">
    <citation type="submission" date="2023-10" db="EMBL/GenBank/DDBJ databases">
        <title>Rubellicoccus peritrichatus gen. nov., sp. nov., isolated from an algae of coral reef tank.</title>
        <authorList>
            <person name="Luo J."/>
        </authorList>
    </citation>
    <scope>NUCLEOTIDE SEQUENCE [LARGE SCALE GENOMIC DNA]</scope>
    <source>
        <strain evidence="3 4">CR14</strain>
    </source>
</reference>
<sequence length="257" mass="29126">MIKASVYQYFKVTVLILLGYYCLIYQAEAKSPPTLHLIGDSTMASRDHSSGNPEYGWGEALHRYFKEGVSIKNHAKGGRSAKSFMIDGHWETAKQEINEGDWVLIQFGHNDQKKQKPNIFAEAKTEYKNLLQEYILETKEYGANPIIATSIYRRRFHKDGTLKDTLGEYPLAAREIAQALNVPLVDMHRASGSIIQALGIEGSKQIFLHLKPGENNYYPKGKNDNSHLSKKGAEVIAEAFVIELRRKNTPLTEWLVE</sequence>
<organism evidence="3 4">
    <name type="scientific">Rubellicoccus peritrichatus</name>
    <dbReference type="NCBI Taxonomy" id="3080537"/>
    <lineage>
        <taxon>Bacteria</taxon>
        <taxon>Pseudomonadati</taxon>
        <taxon>Verrucomicrobiota</taxon>
        <taxon>Opitutia</taxon>
        <taxon>Puniceicoccales</taxon>
        <taxon>Cerasicoccaceae</taxon>
        <taxon>Rubellicoccus</taxon>
    </lineage>
</organism>
<dbReference type="SUPFAM" id="SSF52266">
    <property type="entry name" value="SGNH hydrolase"/>
    <property type="match status" value="1"/>
</dbReference>
<dbReference type="InterPro" id="IPR037459">
    <property type="entry name" value="RhgT-like"/>
</dbReference>
<evidence type="ECO:0000256" key="2">
    <source>
        <dbReference type="ARBA" id="ARBA00022801"/>
    </source>
</evidence>
<dbReference type="KEGG" id="puo:RZN69_09205"/>
<evidence type="ECO:0000256" key="1">
    <source>
        <dbReference type="ARBA" id="ARBA00008668"/>
    </source>
</evidence>
<keyword evidence="2" id="KW-0378">Hydrolase</keyword>
<dbReference type="Pfam" id="PF00657">
    <property type="entry name" value="Lipase_GDSL"/>
    <property type="match status" value="1"/>
</dbReference>
<dbReference type="RefSeq" id="WP_317835811.1">
    <property type="nucleotide sequence ID" value="NZ_CP136920.1"/>
</dbReference>
<dbReference type="AlphaFoldDB" id="A0AAQ3LCH4"/>
<dbReference type="InterPro" id="IPR036514">
    <property type="entry name" value="SGNH_hydro_sf"/>
</dbReference>
<dbReference type="CDD" id="cd01821">
    <property type="entry name" value="Rhamnogalacturan_acetylesterase_like"/>
    <property type="match status" value="1"/>
</dbReference>
<dbReference type="PANTHER" id="PTHR43695:SF1">
    <property type="entry name" value="RHAMNOGALACTURONAN ACETYLESTERASE"/>
    <property type="match status" value="1"/>
</dbReference>
<dbReference type="EMBL" id="CP136920">
    <property type="protein sequence ID" value="WOO43266.1"/>
    <property type="molecule type" value="Genomic_DNA"/>
</dbReference>